<feature type="region of interest" description="Disordered" evidence="1">
    <location>
        <begin position="67"/>
        <end position="105"/>
    </location>
</feature>
<feature type="compositionally biased region" description="Pro residues" evidence="1">
    <location>
        <begin position="80"/>
        <end position="102"/>
    </location>
</feature>
<accession>A0A6P5M6F2</accession>
<evidence type="ECO:0000313" key="2">
    <source>
        <dbReference type="Proteomes" id="UP000515140"/>
    </source>
</evidence>
<dbReference type="RefSeq" id="XP_020865448.1">
    <property type="nucleotide sequence ID" value="XM_021009789.1"/>
</dbReference>
<feature type="region of interest" description="Disordered" evidence="1">
    <location>
        <begin position="123"/>
        <end position="145"/>
    </location>
</feature>
<keyword evidence="2" id="KW-1185">Reference proteome</keyword>
<dbReference type="Proteomes" id="UP000515140">
    <property type="component" value="Unplaced"/>
</dbReference>
<protein>
    <submittedName>
        <fullName evidence="3">Uncharacterized protein LOC110224002</fullName>
    </submittedName>
</protein>
<reference evidence="3" key="1">
    <citation type="submission" date="2025-08" db="UniProtKB">
        <authorList>
            <consortium name="RefSeq"/>
        </authorList>
    </citation>
    <scope>IDENTIFICATION</scope>
    <source>
        <tissue evidence="3">Spleen</tissue>
    </source>
</reference>
<proteinExistence type="predicted"/>
<sequence>MSHLTPACLSFPSCKRQSFPAALQETCRGGTRGAGASFRGEQRGRLSLPPAAEAGLFGRWGSAAAAWASSGPGVGAPRAHPGPPGRRPGPAPAQPPPRPGPGPVGRLRVAARAALWALEGLAAGLGPQPRPRPPQEVRKAAGRGPRATGLSFLLRKMPPALPGPSPLPGSWEALGSNPSCATPNKSPPCAVQGSLNLSTRTRSPLVLGGLCQAGQRLLRTGTLPSPQSRPEVPQGREAALPALPLPATLSGLSASGSPARSFLLR</sequence>
<feature type="compositionally biased region" description="Low complexity" evidence="1">
    <location>
        <begin position="67"/>
        <end position="79"/>
    </location>
</feature>
<organism evidence="2 3">
    <name type="scientific">Phascolarctos cinereus</name>
    <name type="common">Koala</name>
    <dbReference type="NCBI Taxonomy" id="38626"/>
    <lineage>
        <taxon>Eukaryota</taxon>
        <taxon>Metazoa</taxon>
        <taxon>Chordata</taxon>
        <taxon>Craniata</taxon>
        <taxon>Vertebrata</taxon>
        <taxon>Euteleostomi</taxon>
        <taxon>Mammalia</taxon>
        <taxon>Metatheria</taxon>
        <taxon>Diprotodontia</taxon>
        <taxon>Phascolarctidae</taxon>
        <taxon>Phascolarctos</taxon>
    </lineage>
</organism>
<evidence type="ECO:0000256" key="1">
    <source>
        <dbReference type="SAM" id="MobiDB-lite"/>
    </source>
</evidence>
<dbReference type="KEGG" id="pcw:110224002"/>
<dbReference type="GeneID" id="110224002"/>
<feature type="region of interest" description="Disordered" evidence="1">
    <location>
        <begin position="27"/>
        <end position="46"/>
    </location>
</feature>
<name>A0A6P5M6F2_PHACI</name>
<dbReference type="InParanoid" id="A0A6P5M6F2"/>
<evidence type="ECO:0000313" key="3">
    <source>
        <dbReference type="RefSeq" id="XP_020865448.1"/>
    </source>
</evidence>
<gene>
    <name evidence="3" type="primary">LOC110224002</name>
</gene>
<dbReference type="AlphaFoldDB" id="A0A6P5M6F2"/>